<protein>
    <recommendedName>
        <fullName evidence="3">DUF4296 domain-containing protein</fullName>
    </recommendedName>
</protein>
<evidence type="ECO:0008006" key="3">
    <source>
        <dbReference type="Google" id="ProtNLM"/>
    </source>
</evidence>
<name>A0ABW2Z0W0_9FLAO</name>
<dbReference type="RefSeq" id="WP_298264632.1">
    <property type="nucleotide sequence ID" value="NZ_JBHTIC010000002.1"/>
</dbReference>
<evidence type="ECO:0000313" key="1">
    <source>
        <dbReference type="EMBL" id="MFD0760493.1"/>
    </source>
</evidence>
<dbReference type="EMBL" id="JBHTIC010000002">
    <property type="protein sequence ID" value="MFD0760493.1"/>
    <property type="molecule type" value="Genomic_DNA"/>
</dbReference>
<comment type="caution">
    <text evidence="1">The sequence shown here is derived from an EMBL/GenBank/DDBJ whole genome shotgun (WGS) entry which is preliminary data.</text>
</comment>
<organism evidence="1 2">
    <name type="scientific">Lutibacter aestuarii</name>
    <dbReference type="NCBI Taxonomy" id="861111"/>
    <lineage>
        <taxon>Bacteria</taxon>
        <taxon>Pseudomonadati</taxon>
        <taxon>Bacteroidota</taxon>
        <taxon>Flavobacteriia</taxon>
        <taxon>Flavobacteriales</taxon>
        <taxon>Flavobacteriaceae</taxon>
        <taxon>Lutibacter</taxon>
    </lineage>
</organism>
<reference evidence="2" key="1">
    <citation type="journal article" date="2019" name="Int. J. Syst. Evol. Microbiol.">
        <title>The Global Catalogue of Microorganisms (GCM) 10K type strain sequencing project: providing services to taxonomists for standard genome sequencing and annotation.</title>
        <authorList>
            <consortium name="The Broad Institute Genomics Platform"/>
            <consortium name="The Broad Institute Genome Sequencing Center for Infectious Disease"/>
            <person name="Wu L."/>
            <person name="Ma J."/>
        </authorList>
    </citation>
    <scope>NUCLEOTIDE SEQUENCE [LARGE SCALE GENOMIC DNA]</scope>
    <source>
        <strain evidence="2">CCUG 60022</strain>
    </source>
</reference>
<sequence>MKYLIGFLIIILSLNTSCNKNKTTKNVNEVIDSIKIDSSRIVNTIGETLIPKAKKELANWKEYQNLDEFMLKYYNISTMEALVYSKELSDLVKLMKDTIRVDKLNTLNVIARFNVLHNEALRLADMAKIPSITEEEVNEEVGKILNLYASVNSKINTIYKAEDLQNSLEIDIETPIELEPEHRKPTIRKIPTRVSSKKDN</sequence>
<evidence type="ECO:0000313" key="2">
    <source>
        <dbReference type="Proteomes" id="UP001597032"/>
    </source>
</evidence>
<accession>A0ABW2Z0W0</accession>
<dbReference type="Proteomes" id="UP001597032">
    <property type="component" value="Unassembled WGS sequence"/>
</dbReference>
<keyword evidence="2" id="KW-1185">Reference proteome</keyword>
<proteinExistence type="predicted"/>
<gene>
    <name evidence="1" type="ORF">ACFQZW_00190</name>
</gene>